<evidence type="ECO:0000313" key="1">
    <source>
        <dbReference type="EMBL" id="MFC3958143.1"/>
    </source>
</evidence>
<dbReference type="Proteomes" id="UP001595846">
    <property type="component" value="Unassembled WGS sequence"/>
</dbReference>
<protein>
    <recommendedName>
        <fullName evidence="3">Secreted protein</fullName>
    </recommendedName>
</protein>
<dbReference type="InterPro" id="IPR006311">
    <property type="entry name" value="TAT_signal"/>
</dbReference>
<dbReference type="EMBL" id="JBHSAQ010000002">
    <property type="protein sequence ID" value="MFC3958143.1"/>
    <property type="molecule type" value="Genomic_DNA"/>
</dbReference>
<gene>
    <name evidence="1" type="ORF">ACFOUR_07130</name>
</gene>
<dbReference type="PROSITE" id="PS51318">
    <property type="entry name" value="TAT"/>
    <property type="match status" value="1"/>
</dbReference>
<sequence length="108" mass="11710">MSNDTAPVSRRRMMRAAALGSALGLGGIVGSDSATAEAPRRLSRDELLRHDGVTKLDERTSTDCDPFAMCTGNTCSISPIRNYRHIYECCDDGCELVTTRCECPAQIP</sequence>
<evidence type="ECO:0008006" key="3">
    <source>
        <dbReference type="Google" id="ProtNLM"/>
    </source>
</evidence>
<proteinExistence type="predicted"/>
<dbReference type="AlphaFoldDB" id="A0ABD5NM62"/>
<evidence type="ECO:0000313" key="2">
    <source>
        <dbReference type="Proteomes" id="UP001595846"/>
    </source>
</evidence>
<reference evidence="1 2" key="1">
    <citation type="journal article" date="2019" name="Int. J. Syst. Evol. Microbiol.">
        <title>The Global Catalogue of Microorganisms (GCM) 10K type strain sequencing project: providing services to taxonomists for standard genome sequencing and annotation.</title>
        <authorList>
            <consortium name="The Broad Institute Genomics Platform"/>
            <consortium name="The Broad Institute Genome Sequencing Center for Infectious Disease"/>
            <person name="Wu L."/>
            <person name="Ma J."/>
        </authorList>
    </citation>
    <scope>NUCLEOTIDE SEQUENCE [LARGE SCALE GENOMIC DNA]</scope>
    <source>
        <strain evidence="1 2">IBRC-M 10256</strain>
    </source>
</reference>
<dbReference type="RefSeq" id="WP_256530824.1">
    <property type="nucleotide sequence ID" value="NZ_CP101824.1"/>
</dbReference>
<name>A0ABD5NM62_9EURY</name>
<dbReference type="GeneID" id="73903528"/>
<accession>A0ABD5NM62</accession>
<organism evidence="1 2">
    <name type="scientific">Halovivax cerinus</name>
    <dbReference type="NCBI Taxonomy" id="1487865"/>
    <lineage>
        <taxon>Archaea</taxon>
        <taxon>Methanobacteriati</taxon>
        <taxon>Methanobacteriota</taxon>
        <taxon>Stenosarchaea group</taxon>
        <taxon>Halobacteria</taxon>
        <taxon>Halobacteriales</taxon>
        <taxon>Natrialbaceae</taxon>
        <taxon>Halovivax</taxon>
    </lineage>
</organism>
<comment type="caution">
    <text evidence="1">The sequence shown here is derived from an EMBL/GenBank/DDBJ whole genome shotgun (WGS) entry which is preliminary data.</text>
</comment>
<keyword evidence="2" id="KW-1185">Reference proteome</keyword>